<reference evidence="3" key="1">
    <citation type="submission" date="2015-12" db="EMBL/GenBank/DDBJ databases">
        <title>De novo transcriptome assembly of four potential Pierce s Disease insect vectors from Arizona vineyards.</title>
        <authorList>
            <person name="Tassone E.E."/>
        </authorList>
    </citation>
    <scope>NUCLEOTIDE SEQUENCE</scope>
</reference>
<feature type="coiled-coil region" evidence="1">
    <location>
        <begin position="132"/>
        <end position="355"/>
    </location>
</feature>
<name>A0A1B6D8Z5_9HEMI</name>
<dbReference type="AlphaFoldDB" id="A0A1B6D8Z5"/>
<sequence length="405" mass="47721">MANILYKHKSHNCQKPENHPSVKKPASTHTSNIPQIRHIVRKQESKDLKKKPSTNTSITSCYKPIELKKKLSFSSPDLSIIEESFTVMSRRIIRNNKEEKYKVQTGMISQNVEAFVKKEYDLGRKVYEMFMMNAWRHRRKECENMKKNLKNTGTQIDNLNVQVIVLRNLLESERNRVANFVNQAAHSQVMLKESLRIQETLKTDIECKEVQIKKLTEALENSENERMNVHNELLTCNSEKYSWEQQLTKEREKLAKMTEERTNLWVELKIMEESCDQKEIQIVELNTEKKELEDQIVEIKDTNQICMNEAEGRLSVLQDDKILLEKELNTMKESNLQLIEEIAKLEEALDKKTKENFYLNKACQRNLSEVTHLQEELNKSWKLILFHFTFGLLKFSQIMGFPNLI</sequence>
<proteinExistence type="predicted"/>
<evidence type="ECO:0000256" key="2">
    <source>
        <dbReference type="SAM" id="MobiDB-lite"/>
    </source>
</evidence>
<gene>
    <name evidence="3" type="ORF">g.12627</name>
</gene>
<organism evidence="3">
    <name type="scientific">Clastoptera arizonana</name>
    <name type="common">Arizona spittle bug</name>
    <dbReference type="NCBI Taxonomy" id="38151"/>
    <lineage>
        <taxon>Eukaryota</taxon>
        <taxon>Metazoa</taxon>
        <taxon>Ecdysozoa</taxon>
        <taxon>Arthropoda</taxon>
        <taxon>Hexapoda</taxon>
        <taxon>Insecta</taxon>
        <taxon>Pterygota</taxon>
        <taxon>Neoptera</taxon>
        <taxon>Paraneoptera</taxon>
        <taxon>Hemiptera</taxon>
        <taxon>Auchenorrhyncha</taxon>
        <taxon>Cercopoidea</taxon>
        <taxon>Clastopteridae</taxon>
        <taxon>Clastoptera</taxon>
    </lineage>
</organism>
<feature type="compositionally biased region" description="Basic residues" evidence="2">
    <location>
        <begin position="1"/>
        <end position="12"/>
    </location>
</feature>
<keyword evidence="1" id="KW-0175">Coiled coil</keyword>
<protein>
    <submittedName>
        <fullName evidence="3">Uncharacterized protein</fullName>
    </submittedName>
</protein>
<dbReference type="EMBL" id="GEDC01015141">
    <property type="protein sequence ID" value="JAS22157.1"/>
    <property type="molecule type" value="Transcribed_RNA"/>
</dbReference>
<evidence type="ECO:0000313" key="3">
    <source>
        <dbReference type="EMBL" id="JAS22157.1"/>
    </source>
</evidence>
<evidence type="ECO:0000256" key="1">
    <source>
        <dbReference type="SAM" id="Coils"/>
    </source>
</evidence>
<feature type="region of interest" description="Disordered" evidence="2">
    <location>
        <begin position="1"/>
        <end position="34"/>
    </location>
</feature>
<accession>A0A1B6D8Z5</accession>